<dbReference type="EMBL" id="CP009245">
    <property type="protein sequence ID" value="APT84334.1"/>
    <property type="molecule type" value="Genomic_DNA"/>
</dbReference>
<feature type="compositionally biased region" description="Basic and acidic residues" evidence="1">
    <location>
        <begin position="550"/>
        <end position="561"/>
    </location>
</feature>
<dbReference type="Pfam" id="PF19877">
    <property type="entry name" value="DUF6350"/>
    <property type="match status" value="1"/>
</dbReference>
<feature type="transmembrane region" description="Helical" evidence="2">
    <location>
        <begin position="165"/>
        <end position="184"/>
    </location>
</feature>
<keyword evidence="2" id="KW-1133">Transmembrane helix</keyword>
<dbReference type="Proteomes" id="UP000185478">
    <property type="component" value="Chromosome"/>
</dbReference>
<feature type="transmembrane region" description="Helical" evidence="2">
    <location>
        <begin position="287"/>
        <end position="308"/>
    </location>
</feature>
<reference evidence="3 4" key="1">
    <citation type="submission" date="2014-08" db="EMBL/GenBank/DDBJ databases">
        <title>Complete genome sequence of Corynebacterium aquilae S-613T(T) (=DSM 44791(T)), isolated from the choana of a healthy golden eagle.</title>
        <authorList>
            <person name="Ruckert C."/>
            <person name="Albersmeier A."/>
            <person name="Winkler A."/>
            <person name="Kalinowski J."/>
        </authorList>
    </citation>
    <scope>NUCLEOTIDE SEQUENCE [LARGE SCALE GENOMIC DNA]</scope>
    <source>
        <strain evidence="3 4">S-613</strain>
    </source>
</reference>
<evidence type="ECO:0000256" key="1">
    <source>
        <dbReference type="SAM" id="MobiDB-lite"/>
    </source>
</evidence>
<evidence type="ECO:0000313" key="4">
    <source>
        <dbReference type="Proteomes" id="UP000185478"/>
    </source>
</evidence>
<proteinExistence type="predicted"/>
<feature type="compositionally biased region" description="Acidic residues" evidence="1">
    <location>
        <begin position="526"/>
        <end position="539"/>
    </location>
</feature>
<feature type="transmembrane region" description="Helical" evidence="2">
    <location>
        <begin position="256"/>
        <end position="275"/>
    </location>
</feature>
<accession>A0A1L7CET8</accession>
<protein>
    <submittedName>
        <fullName evidence="3">Uncharacterized protein</fullName>
    </submittedName>
</protein>
<feature type="compositionally biased region" description="Acidic residues" evidence="1">
    <location>
        <begin position="486"/>
        <end position="499"/>
    </location>
</feature>
<evidence type="ECO:0000313" key="3">
    <source>
        <dbReference type="EMBL" id="APT84334.1"/>
    </source>
</evidence>
<feature type="transmembrane region" description="Helical" evidence="2">
    <location>
        <begin position="74"/>
        <end position="97"/>
    </location>
</feature>
<dbReference type="KEGG" id="caqu:CAQU_03795"/>
<name>A0A1L7CET8_9CORY</name>
<feature type="transmembrane region" description="Helical" evidence="2">
    <location>
        <begin position="196"/>
        <end position="222"/>
    </location>
</feature>
<evidence type="ECO:0000256" key="2">
    <source>
        <dbReference type="SAM" id="Phobius"/>
    </source>
</evidence>
<feature type="transmembrane region" description="Helical" evidence="2">
    <location>
        <begin position="44"/>
        <end position="62"/>
    </location>
</feature>
<dbReference type="STRING" id="1431546.CAQU_03795"/>
<feature type="compositionally biased region" description="Basic and acidic residues" evidence="1">
    <location>
        <begin position="457"/>
        <end position="468"/>
    </location>
</feature>
<organism evidence="3 4">
    <name type="scientific">Corynebacterium aquilae DSM 44791</name>
    <dbReference type="NCBI Taxonomy" id="1431546"/>
    <lineage>
        <taxon>Bacteria</taxon>
        <taxon>Bacillati</taxon>
        <taxon>Actinomycetota</taxon>
        <taxon>Actinomycetes</taxon>
        <taxon>Mycobacteriales</taxon>
        <taxon>Corynebacteriaceae</taxon>
        <taxon>Corynebacterium</taxon>
    </lineage>
</organism>
<keyword evidence="2" id="KW-0472">Membrane</keyword>
<feature type="region of interest" description="Disordered" evidence="1">
    <location>
        <begin position="352"/>
        <end position="561"/>
    </location>
</feature>
<dbReference type="InterPro" id="IPR045931">
    <property type="entry name" value="DUF6350"/>
</dbReference>
<feature type="compositionally biased region" description="Acidic residues" evidence="1">
    <location>
        <begin position="385"/>
        <end position="399"/>
    </location>
</feature>
<feature type="compositionally biased region" description="Basic and acidic residues" evidence="1">
    <location>
        <begin position="505"/>
        <end position="524"/>
    </location>
</feature>
<keyword evidence="4" id="KW-1185">Reference proteome</keyword>
<dbReference type="AlphaFoldDB" id="A0A1L7CET8"/>
<feature type="transmembrane region" description="Helical" evidence="2">
    <location>
        <begin position="117"/>
        <end position="134"/>
    </location>
</feature>
<keyword evidence="2" id="KW-0812">Transmembrane</keyword>
<sequence>MIAVAFGALLISGSSFVALPATIAQLFLLTLGSPVSSRDTTLGVVPLLPALAVWLATAHRVRGVIGGRISLRQLSVLGASTIAVPLLLVFVAYGMLIDASAVIPVAVPPMATSVGRVALLAALAFVAGGGVKLYSALARKFLLPEFFVHGVALGARFVAYSLVVWAVAALAAVGLHWEMVAEFLDHFPSAGARTGIGVLSVLYLPTMAAVALVLGGLGYLMIGTTFVSLGQETVLQQQLPPLPLFAALPQTTWPEWQRLAIATTVSILIAFLVAYRAPRTSPTWAKVFGQLAVATVSVAAGVAVLVFMSTGQIGVMGNLTASLWPAMLSLAGFFFAGSLCALVVTALRENRTRDTTPAEAAAQPDTSNADAEEQPDDQPHPQQDGEADAETDGDTDPDENPAAPADETLADEAATGSADQDENAHSPATEPLDATASEQSTTQTDSDTAAPADDEADAHSDESARAETSDNSTGTAGAEDVKDAEGAEDADAEGAEDVEGTAVNKEPDARDDALQADNAKHAGGAEDLEADAETSDENADGNADTGTGENADKKDAEEDNP</sequence>
<feature type="compositionally biased region" description="Low complexity" evidence="1">
    <location>
        <begin position="433"/>
        <end position="451"/>
    </location>
</feature>
<gene>
    <name evidence="3" type="ORF">CAQU_03795</name>
</gene>
<feature type="transmembrane region" description="Helical" evidence="2">
    <location>
        <begin position="328"/>
        <end position="347"/>
    </location>
</feature>